<dbReference type="PIRSF" id="PIRSF001112">
    <property type="entry name" value="Epoxide_hydrolase"/>
    <property type="match status" value="1"/>
</dbReference>
<dbReference type="SUPFAM" id="SSF53474">
    <property type="entry name" value="alpha/beta-Hydrolases"/>
    <property type="match status" value="1"/>
</dbReference>
<evidence type="ECO:0000256" key="2">
    <source>
        <dbReference type="ARBA" id="ARBA00022797"/>
    </source>
</evidence>
<dbReference type="PRINTS" id="PR00412">
    <property type="entry name" value="EPOXHYDRLASE"/>
</dbReference>
<dbReference type="GO" id="GO:0004301">
    <property type="term" value="F:epoxide hydrolase activity"/>
    <property type="evidence" value="ECO:0007669"/>
    <property type="project" value="TreeGrafter"/>
</dbReference>
<dbReference type="InterPro" id="IPR000639">
    <property type="entry name" value="Epox_hydrolase-like"/>
</dbReference>
<feature type="non-terminal residue" evidence="5">
    <location>
        <position position="1"/>
    </location>
</feature>
<evidence type="ECO:0000313" key="5">
    <source>
        <dbReference type="EMBL" id="SVA32219.1"/>
    </source>
</evidence>
<reference evidence="5" key="1">
    <citation type="submission" date="2018-05" db="EMBL/GenBank/DDBJ databases">
        <authorList>
            <person name="Lanie J.A."/>
            <person name="Ng W.-L."/>
            <person name="Kazmierczak K.M."/>
            <person name="Andrzejewski T.M."/>
            <person name="Davidsen T.M."/>
            <person name="Wayne K.J."/>
            <person name="Tettelin H."/>
            <person name="Glass J.I."/>
            <person name="Rusch D."/>
            <person name="Podicherti R."/>
            <person name="Tsui H.-C.T."/>
            <person name="Winkler M.E."/>
        </authorList>
    </citation>
    <scope>NUCLEOTIDE SEQUENCE</scope>
</reference>
<evidence type="ECO:0000256" key="3">
    <source>
        <dbReference type="ARBA" id="ARBA00022801"/>
    </source>
</evidence>
<dbReference type="InterPro" id="IPR010497">
    <property type="entry name" value="Epoxide_hydro_N"/>
</dbReference>
<organism evidence="5">
    <name type="scientific">marine metagenome</name>
    <dbReference type="NCBI Taxonomy" id="408172"/>
    <lineage>
        <taxon>unclassified sequences</taxon>
        <taxon>metagenomes</taxon>
        <taxon>ecological metagenomes</taxon>
    </lineage>
</organism>
<dbReference type="Gene3D" id="3.40.50.1820">
    <property type="entry name" value="alpha/beta hydrolase"/>
    <property type="match status" value="1"/>
</dbReference>
<dbReference type="AlphaFoldDB" id="A0A381UVQ9"/>
<keyword evidence="2" id="KW-0058">Aromatic hydrocarbons catabolism</keyword>
<dbReference type="EMBL" id="UINC01007241">
    <property type="protein sequence ID" value="SVA32219.1"/>
    <property type="molecule type" value="Genomic_DNA"/>
</dbReference>
<feature type="domain" description="Epoxide hydrolase N-terminal" evidence="4">
    <location>
        <begin position="3"/>
        <end position="105"/>
    </location>
</feature>
<proteinExistence type="inferred from homology"/>
<dbReference type="InterPro" id="IPR029058">
    <property type="entry name" value="AB_hydrolase_fold"/>
</dbReference>
<dbReference type="Pfam" id="PF06441">
    <property type="entry name" value="EHN"/>
    <property type="match status" value="1"/>
</dbReference>
<dbReference type="GO" id="GO:0097176">
    <property type="term" value="P:epoxide metabolic process"/>
    <property type="evidence" value="ECO:0007669"/>
    <property type="project" value="TreeGrafter"/>
</dbReference>
<dbReference type="InterPro" id="IPR016292">
    <property type="entry name" value="Epoxide_hydrolase"/>
</dbReference>
<name>A0A381UVQ9_9ZZZZ</name>
<protein>
    <recommendedName>
        <fullName evidence="4">Epoxide hydrolase N-terminal domain-containing protein</fullName>
    </recommendedName>
</protein>
<evidence type="ECO:0000256" key="1">
    <source>
        <dbReference type="ARBA" id="ARBA00010088"/>
    </source>
</evidence>
<sequence>VLPFKIEISDKQINEILKRVENFPWHEMPDDGGWEYGTNLNFMRDFCDYWANKYDWRKEEKKINQFSHYKSETDQIKLHFILEKGSGPNPLPLIISHGWPGSFHEILGIINFLAHPEKFGGNEENAFDIIVPSLPGFGFSSRPPRPYGPRKMAKVLNTLMTKILGYKNYFAHGGDWGSAISSWLGYDFPKFCNGIHISFPAMRHVDGPKTDEEIEWGKKCETKPSISSQNGYRILQATKPQTLSYSMIDSPVGVAAWIIEKYHAWSDITDDNIESAHNKDDIITNIMIYLLTKTFNTASWIYYGRSEEGGRILGTKDNPRVSVPTAAAIFPADSFPWPPYSYANRLYNIQQWSVMPHGGHFGSLETPELLVEDIRKFGRKFRD</sequence>
<keyword evidence="3" id="KW-0378">Hydrolase</keyword>
<evidence type="ECO:0000259" key="4">
    <source>
        <dbReference type="Pfam" id="PF06441"/>
    </source>
</evidence>
<dbReference type="PANTHER" id="PTHR21661">
    <property type="entry name" value="EPOXIDE HYDROLASE 1-RELATED"/>
    <property type="match status" value="1"/>
</dbReference>
<comment type="similarity">
    <text evidence="1">Belongs to the peptidase S33 family.</text>
</comment>
<accession>A0A381UVQ9</accession>
<gene>
    <name evidence="5" type="ORF">METZ01_LOCUS85073</name>
</gene>
<dbReference type="PANTHER" id="PTHR21661:SF35">
    <property type="entry name" value="EPOXIDE HYDROLASE"/>
    <property type="match status" value="1"/>
</dbReference>